<dbReference type="Proteomes" id="UP000292003">
    <property type="component" value="Unassembled WGS sequence"/>
</dbReference>
<dbReference type="SUPFAM" id="SSF50998">
    <property type="entry name" value="Quinoprotein alcohol dehydrogenase-like"/>
    <property type="match status" value="1"/>
</dbReference>
<organism evidence="2 3">
    <name type="scientific">Amycolatopsis suaedae</name>
    <dbReference type="NCBI Taxonomy" id="2510978"/>
    <lineage>
        <taxon>Bacteria</taxon>
        <taxon>Bacillati</taxon>
        <taxon>Actinomycetota</taxon>
        <taxon>Actinomycetes</taxon>
        <taxon>Pseudonocardiales</taxon>
        <taxon>Pseudonocardiaceae</taxon>
        <taxon>Amycolatopsis</taxon>
    </lineage>
</organism>
<dbReference type="RefSeq" id="WP_130476780.1">
    <property type="nucleotide sequence ID" value="NZ_SFCC01000009.1"/>
</dbReference>
<keyword evidence="1" id="KW-0812">Transmembrane</keyword>
<accession>A0A4Q7J6G1</accession>
<dbReference type="InterPro" id="IPR015943">
    <property type="entry name" value="WD40/YVTN_repeat-like_dom_sf"/>
</dbReference>
<gene>
    <name evidence="2" type="ORF">EWH70_18945</name>
</gene>
<dbReference type="AlphaFoldDB" id="A0A4Q7J6G1"/>
<protein>
    <recommendedName>
        <fullName evidence="4">PQQ-binding-like beta-propeller repeat protein</fullName>
    </recommendedName>
</protein>
<dbReference type="OrthoDB" id="3640196at2"/>
<keyword evidence="3" id="KW-1185">Reference proteome</keyword>
<comment type="caution">
    <text evidence="2">The sequence shown here is derived from an EMBL/GenBank/DDBJ whole genome shotgun (WGS) entry which is preliminary data.</text>
</comment>
<evidence type="ECO:0000313" key="3">
    <source>
        <dbReference type="Proteomes" id="UP000292003"/>
    </source>
</evidence>
<evidence type="ECO:0008006" key="4">
    <source>
        <dbReference type="Google" id="ProtNLM"/>
    </source>
</evidence>
<keyword evidence="1" id="KW-0472">Membrane</keyword>
<dbReference type="InterPro" id="IPR011047">
    <property type="entry name" value="Quinoprotein_ADH-like_sf"/>
</dbReference>
<reference evidence="2 3" key="1">
    <citation type="submission" date="2019-02" db="EMBL/GenBank/DDBJ databases">
        <title>Draft genome sequence of Amycolatopsis sp. 8-3EHSu isolated from roots of Suaeda maritima.</title>
        <authorList>
            <person name="Duangmal K."/>
            <person name="Chantavorakit T."/>
        </authorList>
    </citation>
    <scope>NUCLEOTIDE SEQUENCE [LARGE SCALE GENOMIC DNA]</scope>
    <source>
        <strain evidence="2 3">8-3EHSu</strain>
    </source>
</reference>
<evidence type="ECO:0000256" key="1">
    <source>
        <dbReference type="SAM" id="Phobius"/>
    </source>
</evidence>
<dbReference type="EMBL" id="SFCC01000009">
    <property type="protein sequence ID" value="RZQ62352.1"/>
    <property type="molecule type" value="Genomic_DNA"/>
</dbReference>
<keyword evidence="1" id="KW-1133">Transmembrane helix</keyword>
<dbReference type="Gene3D" id="2.130.10.10">
    <property type="entry name" value="YVTN repeat-like/Quinoprotein amine dehydrogenase"/>
    <property type="match status" value="2"/>
</dbReference>
<feature type="transmembrane region" description="Helical" evidence="1">
    <location>
        <begin position="14"/>
        <end position="35"/>
    </location>
</feature>
<evidence type="ECO:0000313" key="2">
    <source>
        <dbReference type="EMBL" id="RZQ62352.1"/>
    </source>
</evidence>
<proteinExistence type="predicted"/>
<name>A0A4Q7J6G1_9PSEU</name>
<sequence length="426" mass="45289">MRIFVEDSRRPKPVVLLAAAVAVVVALGVVVIGWLDRGDAPSGFDVAWELDGQALDNATPGQDPRNPVPVVIGDVVVLVDRQALVALDVATGGLRWRMPVTEDRYCGFGQGPDALYLNLRDDNDECLTLARIEPDGREAWRTRVGAAPPAPGERMVIAGRPDGVVVVVGGSIMAYPVTGGDPKWTHTIPVNDWGDSAYGYDCRFVDAAIGADAIATRIGCAEPVFATSSDSAVLELRAIEDGSVRQRGPVTSGRGQVLLHVSGGGVVTGSPDETGFRLAFHDAQLRQTAVYPLTAASAPRSLQLPVTELPQDIRISGDLLFALGAGRRPVAIRISTGELEWQAEDGEDAGCGGLVWDGALLVCGEERTMSAYELATGDLEADQDIDVDGLADPERTLISNWDRLLRVGDRVIVQDGDESLIGLVRK</sequence>